<feature type="region of interest" description="Disordered" evidence="9">
    <location>
        <begin position="187"/>
        <end position="325"/>
    </location>
</feature>
<protein>
    <submittedName>
        <fullName evidence="11">Suppressor of ferric uptake 1</fullName>
    </submittedName>
</protein>
<evidence type="ECO:0000259" key="10">
    <source>
        <dbReference type="PROSITE" id="PS50114"/>
    </source>
</evidence>
<evidence type="ECO:0000256" key="3">
    <source>
        <dbReference type="ARBA" id="ARBA00022771"/>
    </source>
</evidence>
<evidence type="ECO:0000256" key="8">
    <source>
        <dbReference type="PROSITE-ProRule" id="PRU00094"/>
    </source>
</evidence>
<evidence type="ECO:0000256" key="1">
    <source>
        <dbReference type="ARBA" id="ARBA00004123"/>
    </source>
</evidence>
<comment type="subcellular location">
    <subcellularLocation>
        <location evidence="1">Nucleus</location>
    </subcellularLocation>
</comment>
<keyword evidence="12" id="KW-1185">Reference proteome</keyword>
<name>A0ABR2WTM8_9FUNG</name>
<gene>
    <name evidence="11" type="primary">SFU1_3</name>
    <name evidence="11" type="ORF">K7432_007354</name>
</gene>
<evidence type="ECO:0000256" key="6">
    <source>
        <dbReference type="ARBA" id="ARBA00023163"/>
    </source>
</evidence>
<feature type="compositionally biased region" description="Low complexity" evidence="9">
    <location>
        <begin position="28"/>
        <end position="41"/>
    </location>
</feature>
<sequence length="347" mass="38098">MVITAAVSKLTHPQNNQEHIDTMEEDGSLPGSPRSSSPSKSTKTKKPIDNGGVSATVCANCGTTTTPLWRRAPNGDTICNACGLYMKARNAVRPHWLKRNTPKKSSCSSEAPGTCPGDGHCNGTGGSKSCSGCPTFNQHQINRQSLICANCNTTTTPLWRRDEAGATICNACGLYYKLHGRHRPVSMKRSVIKRRKRMANGSGHADDRDNSDEEDSEDDKSIGEHYSESAGSVPASPKEAPLPKDKANTFKSTHTSHKDHHDHDPNSCNHDQCRQNATRAGYVPALEDYGKPIPKKSLKSSDLKRMPNKLLGRESEHKTKESRYSFNTSQDLKVAIVQWTWLPDTFN</sequence>
<dbReference type="Gene3D" id="3.30.50.10">
    <property type="entry name" value="Erythroid Transcription Factor GATA-1, subunit A"/>
    <property type="match status" value="2"/>
</dbReference>
<dbReference type="PROSITE" id="PS00344">
    <property type="entry name" value="GATA_ZN_FINGER_1"/>
    <property type="match status" value="2"/>
</dbReference>
<evidence type="ECO:0000313" key="12">
    <source>
        <dbReference type="Proteomes" id="UP001479436"/>
    </source>
</evidence>
<keyword evidence="2" id="KW-0479">Metal-binding</keyword>
<feature type="compositionally biased region" description="Polar residues" evidence="9">
    <location>
        <begin position="266"/>
        <end position="278"/>
    </location>
</feature>
<reference evidence="11 12" key="1">
    <citation type="submission" date="2023-04" db="EMBL/GenBank/DDBJ databases">
        <title>Genome of Basidiobolus ranarum AG-B5.</title>
        <authorList>
            <person name="Stajich J.E."/>
            <person name="Carter-House D."/>
            <person name="Gryganskyi A."/>
        </authorList>
    </citation>
    <scope>NUCLEOTIDE SEQUENCE [LARGE SCALE GENOMIC DNA]</scope>
    <source>
        <strain evidence="11 12">AG-B5</strain>
    </source>
</reference>
<feature type="compositionally biased region" description="Acidic residues" evidence="9">
    <location>
        <begin position="209"/>
        <end position="218"/>
    </location>
</feature>
<keyword evidence="3 8" id="KW-0863">Zinc-finger</keyword>
<feature type="domain" description="GATA-type" evidence="10">
    <location>
        <begin position="142"/>
        <end position="195"/>
    </location>
</feature>
<evidence type="ECO:0000256" key="2">
    <source>
        <dbReference type="ARBA" id="ARBA00022723"/>
    </source>
</evidence>
<comment type="caution">
    <text evidence="11">The sequence shown here is derived from an EMBL/GenBank/DDBJ whole genome shotgun (WGS) entry which is preliminary data.</text>
</comment>
<keyword evidence="7" id="KW-0539">Nucleus</keyword>
<keyword evidence="6" id="KW-0804">Transcription</keyword>
<dbReference type="PANTHER" id="PTHR10071:SF335">
    <property type="entry name" value="IRON-SENSING TRANSCRIPTIONAL REPRESSOR-RELATED"/>
    <property type="match status" value="1"/>
</dbReference>
<dbReference type="InterPro" id="IPR000679">
    <property type="entry name" value="Znf_GATA"/>
</dbReference>
<feature type="domain" description="GATA-type" evidence="10">
    <location>
        <begin position="52"/>
        <end position="105"/>
    </location>
</feature>
<dbReference type="PRINTS" id="PR00619">
    <property type="entry name" value="GATAZNFINGER"/>
</dbReference>
<dbReference type="InterPro" id="IPR039355">
    <property type="entry name" value="Transcription_factor_GATA"/>
</dbReference>
<keyword evidence="4" id="KW-0862">Zinc</keyword>
<proteinExistence type="predicted"/>
<dbReference type="SUPFAM" id="SSF57716">
    <property type="entry name" value="Glucocorticoid receptor-like (DNA-binding domain)"/>
    <property type="match status" value="2"/>
</dbReference>
<dbReference type="CDD" id="cd00202">
    <property type="entry name" value="ZnF_GATA"/>
    <property type="match status" value="2"/>
</dbReference>
<dbReference type="Pfam" id="PF00320">
    <property type="entry name" value="GATA"/>
    <property type="match status" value="2"/>
</dbReference>
<organism evidence="11 12">
    <name type="scientific">Basidiobolus ranarum</name>
    <dbReference type="NCBI Taxonomy" id="34480"/>
    <lineage>
        <taxon>Eukaryota</taxon>
        <taxon>Fungi</taxon>
        <taxon>Fungi incertae sedis</taxon>
        <taxon>Zoopagomycota</taxon>
        <taxon>Entomophthoromycotina</taxon>
        <taxon>Basidiobolomycetes</taxon>
        <taxon>Basidiobolales</taxon>
        <taxon>Basidiobolaceae</taxon>
        <taxon>Basidiobolus</taxon>
    </lineage>
</organism>
<dbReference type="InterPro" id="IPR013088">
    <property type="entry name" value="Znf_NHR/GATA"/>
</dbReference>
<accession>A0ABR2WTM8</accession>
<dbReference type="PANTHER" id="PTHR10071">
    <property type="entry name" value="TRANSCRIPTION FACTOR GATA FAMILY MEMBER"/>
    <property type="match status" value="1"/>
</dbReference>
<feature type="region of interest" description="Disordered" evidence="9">
    <location>
        <begin position="22"/>
        <end position="49"/>
    </location>
</feature>
<feature type="compositionally biased region" description="Basic and acidic residues" evidence="9">
    <location>
        <begin position="299"/>
        <end position="323"/>
    </location>
</feature>
<evidence type="ECO:0000256" key="4">
    <source>
        <dbReference type="ARBA" id="ARBA00022833"/>
    </source>
</evidence>
<evidence type="ECO:0000256" key="9">
    <source>
        <dbReference type="SAM" id="MobiDB-lite"/>
    </source>
</evidence>
<feature type="compositionally biased region" description="Basic residues" evidence="9">
    <location>
        <begin position="187"/>
        <end position="198"/>
    </location>
</feature>
<evidence type="ECO:0000256" key="5">
    <source>
        <dbReference type="ARBA" id="ARBA00023015"/>
    </source>
</evidence>
<evidence type="ECO:0000313" key="11">
    <source>
        <dbReference type="EMBL" id="KAK9764829.1"/>
    </source>
</evidence>
<dbReference type="Proteomes" id="UP001479436">
    <property type="component" value="Unassembled WGS sequence"/>
</dbReference>
<keyword evidence="5" id="KW-0805">Transcription regulation</keyword>
<dbReference type="PROSITE" id="PS50114">
    <property type="entry name" value="GATA_ZN_FINGER_2"/>
    <property type="match status" value="2"/>
</dbReference>
<dbReference type="SMART" id="SM00401">
    <property type="entry name" value="ZnF_GATA"/>
    <property type="match status" value="2"/>
</dbReference>
<dbReference type="EMBL" id="JASJQH010000360">
    <property type="protein sequence ID" value="KAK9764829.1"/>
    <property type="molecule type" value="Genomic_DNA"/>
</dbReference>
<evidence type="ECO:0000256" key="7">
    <source>
        <dbReference type="ARBA" id="ARBA00023242"/>
    </source>
</evidence>